<keyword evidence="1" id="KW-0812">Transmembrane</keyword>
<feature type="transmembrane region" description="Helical" evidence="1">
    <location>
        <begin position="80"/>
        <end position="97"/>
    </location>
</feature>
<sequence>MSLADETSQSSAQSSSSLSLDIAQLQTEIEEAVSQAAARYFDECRQRVPSFVRRHFTYPGAVALNRVALGWDMLRAPLNLFWAPLYSLISLLHYVCAKQVRLAGVSRLLARVPAGFATKVQAQISALVMDELLNCGGDDNALERHLLASLQQVYLRHNHEASSEQRFAQIIEPLLDDALTQYQLTRTASADITNSLSCTVLGAFAFQKFTPGGIGVAALLASLLATELASRNFVFGETLGRWYYGVFPPEPNLSLTLAMLASIMALLAAFAAFSGVITDPVQAFMGLHRRRLMKMLDHLQQDFKEKRSGSFRPKDQFVARIMDGFDMVRSSLL</sequence>
<name>A0ABV3U2Y2_9GAMM</name>
<feature type="transmembrane region" description="Helical" evidence="1">
    <location>
        <begin position="255"/>
        <end position="285"/>
    </location>
</feature>
<keyword evidence="1" id="KW-0472">Membrane</keyword>
<dbReference type="RefSeq" id="WP_368380473.1">
    <property type="nucleotide sequence ID" value="NZ_JBFRYA010000003.1"/>
</dbReference>
<protein>
    <submittedName>
        <fullName evidence="2">DUF6635 family protein</fullName>
    </submittedName>
</protein>
<comment type="caution">
    <text evidence="2">The sequence shown here is derived from an EMBL/GenBank/DDBJ whole genome shotgun (WGS) entry which is preliminary data.</text>
</comment>
<evidence type="ECO:0000313" key="2">
    <source>
        <dbReference type="EMBL" id="MEX1668177.1"/>
    </source>
</evidence>
<accession>A0ABV3U2Y2</accession>
<evidence type="ECO:0000256" key="1">
    <source>
        <dbReference type="SAM" id="Phobius"/>
    </source>
</evidence>
<reference evidence="2 3" key="1">
    <citation type="journal article" date="2011" name="Int. J. Syst. Evol. Microbiol.">
        <title>Zhongshania antarctica gen. nov., sp. nov. and Zhongshania guokunii sp. nov., gammaproteobacteria respectively isolated from coastal attached (fast) ice and surface seawater of the Antarctic.</title>
        <authorList>
            <person name="Li H.J."/>
            <person name="Zhang X.Y."/>
            <person name="Chen C.X."/>
            <person name="Zhang Y.J."/>
            <person name="Gao Z.M."/>
            <person name="Yu Y."/>
            <person name="Chen X.L."/>
            <person name="Chen B."/>
            <person name="Zhang Y.Z."/>
        </authorList>
    </citation>
    <scope>NUCLEOTIDE SEQUENCE [LARGE SCALE GENOMIC DNA]</scope>
    <source>
        <strain evidence="2 3">ZS6-22T</strain>
    </source>
</reference>
<dbReference type="Pfam" id="PF20340">
    <property type="entry name" value="DUF6635"/>
    <property type="match status" value="2"/>
</dbReference>
<keyword evidence="3" id="KW-1185">Reference proteome</keyword>
<evidence type="ECO:0000313" key="3">
    <source>
        <dbReference type="Proteomes" id="UP001557485"/>
    </source>
</evidence>
<gene>
    <name evidence="2" type="ORF">AB4876_04590</name>
</gene>
<organism evidence="2 3">
    <name type="scientific">Zhongshania guokunii</name>
    <dbReference type="NCBI Taxonomy" id="641783"/>
    <lineage>
        <taxon>Bacteria</taxon>
        <taxon>Pseudomonadati</taxon>
        <taxon>Pseudomonadota</taxon>
        <taxon>Gammaproteobacteria</taxon>
        <taxon>Cellvibrionales</taxon>
        <taxon>Spongiibacteraceae</taxon>
        <taxon>Zhongshania</taxon>
    </lineage>
</organism>
<feature type="transmembrane region" description="Helical" evidence="1">
    <location>
        <begin position="214"/>
        <end position="235"/>
    </location>
</feature>
<dbReference type="Proteomes" id="UP001557485">
    <property type="component" value="Unassembled WGS sequence"/>
</dbReference>
<keyword evidence="1" id="KW-1133">Transmembrane helix</keyword>
<dbReference type="EMBL" id="JBFRYA010000003">
    <property type="protein sequence ID" value="MEX1668177.1"/>
    <property type="molecule type" value="Genomic_DNA"/>
</dbReference>
<dbReference type="InterPro" id="IPR046575">
    <property type="entry name" value="DUF6635"/>
</dbReference>
<proteinExistence type="predicted"/>